<evidence type="ECO:0000256" key="2">
    <source>
        <dbReference type="RuleBase" id="RU366025"/>
    </source>
</evidence>
<dbReference type="Pfam" id="PF00443">
    <property type="entry name" value="UCH"/>
    <property type="match status" value="1"/>
</dbReference>
<reference evidence="5 6" key="1">
    <citation type="submission" date="2022-12" db="EMBL/GenBank/DDBJ databases">
        <title>Chromosome-scale assembly of the Ensete ventricosum genome.</title>
        <authorList>
            <person name="Dussert Y."/>
            <person name="Stocks J."/>
            <person name="Wendawek A."/>
            <person name="Woldeyes F."/>
            <person name="Nichols R.A."/>
            <person name="Borrell J.S."/>
        </authorList>
    </citation>
    <scope>NUCLEOTIDE SEQUENCE [LARGE SCALE GENOMIC DNA]</scope>
    <source>
        <strain evidence="6">cv. Maze</strain>
        <tissue evidence="5">Seeds</tissue>
    </source>
</reference>
<evidence type="ECO:0000259" key="3">
    <source>
        <dbReference type="PROSITE" id="PS50235"/>
    </source>
</evidence>
<keyword evidence="2" id="KW-0645">Protease</keyword>
<dbReference type="InterPro" id="IPR001394">
    <property type="entry name" value="Peptidase_C19_UCH"/>
</dbReference>
<evidence type="ECO:0000313" key="6">
    <source>
        <dbReference type="Proteomes" id="UP001222027"/>
    </source>
</evidence>
<evidence type="ECO:0000259" key="4">
    <source>
        <dbReference type="PROSITE" id="PS51283"/>
    </source>
</evidence>
<dbReference type="PROSITE" id="PS00973">
    <property type="entry name" value="USP_2"/>
    <property type="match status" value="1"/>
</dbReference>
<dbReference type="Proteomes" id="UP001222027">
    <property type="component" value="Unassembled WGS sequence"/>
</dbReference>
<dbReference type="PROSITE" id="PS51283">
    <property type="entry name" value="DUSP"/>
    <property type="match status" value="1"/>
</dbReference>
<dbReference type="GO" id="GO:0016579">
    <property type="term" value="P:protein deubiquitination"/>
    <property type="evidence" value="ECO:0007669"/>
    <property type="project" value="InterPro"/>
</dbReference>
<dbReference type="GO" id="GO:0006508">
    <property type="term" value="P:proteolysis"/>
    <property type="evidence" value="ECO:0007669"/>
    <property type="project" value="UniProtKB-KW"/>
</dbReference>
<dbReference type="InterPro" id="IPR018200">
    <property type="entry name" value="USP_CS"/>
</dbReference>
<sequence>MELMKTSEARIKEGDLYYLVSQRWWMEWQQYVGLDQSDDNSNEGLFRVPCRPGEVDNSNLVVNGSAMEGNELDLKRSLQEGEDYSLVPQEVWMKILEWYQGGPELPRKVIYEGYITKKFNVEVYPVCLQLVDGRDKSQRAIKMSRMASVRELYNLVCTLLQLGQEKVCIWDYYNKAKHQLLTNYDQTLEEAQLLMDQEVLLEVQDDEPWSSIASMHSTGNELALIPFKPSGPSVTIAGDPTTSNSCSTGFHPNFLQGSGFTSSLRDMEDSDDGLKIDGQGLTGLHNLGNTCFMNSALQCLVHTPPLVDYFLQDYIEEINKENPLGMQGELAIVFGELLRKLWSSGQTSVAPRAFKAKLARFAPQFSGYNQHDSQELLSFLLDGLHEDLNRVKSKPYVEAKDADNCPDEDFAEECWKNYKSRNDSIIVDICQGQYKSTLVCPVCSKISVTFDPFMYLSLPLPSITTRTMTVTVFSGNGSSLPIAITITVPKNGCCKDLIQALSTASCLKNSEALLLAEVYDQRLYRYLENPFESLSSIKDEEHIVAYKLPLHHEKLLRLEILHKKAERFPSETPYNSHLKLLGTPLVTSLSVDSRTGTDIHDAVHSVLAPLLRVNALPLVRSNNTSKDNSHGASLDAIELSDNGIHCPNYNMPTSKMEVEEVNNGFPAIQLTLADGKVINRTAIDIDYNILPGSCLKVVMGWSDKEHEMYDFNFLEDLPEVFKSGFMLKRTRQEAITLYSCLEAFLKEEPLGPDDMWYCPSCKEHRQATKKLDLWRLPEILVVHLKRFSYSRFMKNKLDTLVNFSVHNLDLSKYVRHRTSASQSCVYELYAVSNHYGGLGGGHYSAYAKLIEEDSWFHFDDSHVSPVEEDEIKTSAAYVLFYRQVGGDSRIGARITLPGPDSRSFGKLI</sequence>
<comment type="function">
    <text evidence="2">Recognizes and hydrolyzes the peptide bond at the C-terminal Gly of ubiquitin. Involved in the processing of poly-ubiquitin precursors as well as that of ubiquitinated proteins.</text>
</comment>
<dbReference type="Gene3D" id="3.90.70.10">
    <property type="entry name" value="Cysteine proteinases"/>
    <property type="match status" value="2"/>
</dbReference>
<name>A0AAV8RPF9_ENSVE</name>
<keyword evidence="2" id="KW-0378">Hydrolase</keyword>
<dbReference type="PROSITE" id="PS50235">
    <property type="entry name" value="USP_3"/>
    <property type="match status" value="1"/>
</dbReference>
<dbReference type="SMART" id="SM00695">
    <property type="entry name" value="DUSP"/>
    <property type="match status" value="1"/>
</dbReference>
<comment type="similarity">
    <text evidence="1 2">Belongs to the peptidase C19 family.</text>
</comment>
<protein>
    <recommendedName>
        <fullName evidence="2">Ubiquitin carboxyl-terminal hydrolase</fullName>
        <ecNumber evidence="2">3.4.19.12</ecNumber>
    </recommendedName>
</protein>
<feature type="domain" description="DUSP" evidence="4">
    <location>
        <begin position="1"/>
        <end position="110"/>
    </location>
</feature>
<dbReference type="EMBL" id="JAQQAF010000002">
    <property type="protein sequence ID" value="KAJ8505439.1"/>
    <property type="molecule type" value="Genomic_DNA"/>
</dbReference>
<dbReference type="EC" id="3.4.19.12" evidence="2"/>
<dbReference type="InterPro" id="IPR006615">
    <property type="entry name" value="Pept_C19_DUSP"/>
</dbReference>
<dbReference type="InterPro" id="IPR050185">
    <property type="entry name" value="Ub_carboxyl-term_hydrolase"/>
</dbReference>
<dbReference type="Pfam" id="PF06337">
    <property type="entry name" value="DUSP"/>
    <property type="match status" value="1"/>
</dbReference>
<dbReference type="Gene3D" id="3.30.2230.10">
    <property type="entry name" value="DUSP-like"/>
    <property type="match status" value="1"/>
</dbReference>
<dbReference type="InterPro" id="IPR035927">
    <property type="entry name" value="DUSP-like_sf"/>
</dbReference>
<keyword evidence="6" id="KW-1185">Reference proteome</keyword>
<comment type="caution">
    <text evidence="5">The sequence shown here is derived from an EMBL/GenBank/DDBJ whole genome shotgun (WGS) entry which is preliminary data.</text>
</comment>
<dbReference type="AlphaFoldDB" id="A0AAV8RPF9"/>
<keyword evidence="2" id="KW-0788">Thiol protease</keyword>
<evidence type="ECO:0000256" key="1">
    <source>
        <dbReference type="ARBA" id="ARBA00009085"/>
    </source>
</evidence>
<keyword evidence="2" id="KW-0833">Ubl conjugation pathway</keyword>
<dbReference type="PANTHER" id="PTHR21646:SF46">
    <property type="entry name" value="UBIQUITIN CARBOXYL-TERMINAL HYDROLASE"/>
    <property type="match status" value="1"/>
</dbReference>
<proteinExistence type="inferred from homology"/>
<dbReference type="GO" id="GO:0004843">
    <property type="term" value="F:cysteine-type deubiquitinase activity"/>
    <property type="evidence" value="ECO:0007669"/>
    <property type="project" value="UniProtKB-UniRule"/>
</dbReference>
<dbReference type="InterPro" id="IPR028889">
    <property type="entry name" value="USP"/>
</dbReference>
<comment type="catalytic activity">
    <reaction evidence="2">
        <text>Thiol-dependent hydrolysis of ester, thioester, amide, peptide and isopeptide bonds formed by the C-terminal Gly of ubiquitin (a 76-residue protein attached to proteins as an intracellular targeting signal).</text>
        <dbReference type="EC" id="3.4.19.12"/>
    </reaction>
</comment>
<dbReference type="PROSITE" id="PS00972">
    <property type="entry name" value="USP_1"/>
    <property type="match status" value="1"/>
</dbReference>
<dbReference type="SUPFAM" id="SSF54001">
    <property type="entry name" value="Cysteine proteinases"/>
    <property type="match status" value="1"/>
</dbReference>
<feature type="domain" description="USP" evidence="3">
    <location>
        <begin position="282"/>
        <end position="884"/>
    </location>
</feature>
<dbReference type="InterPro" id="IPR038765">
    <property type="entry name" value="Papain-like_cys_pep_sf"/>
</dbReference>
<organism evidence="5 6">
    <name type="scientific">Ensete ventricosum</name>
    <name type="common">Abyssinian banana</name>
    <name type="synonym">Musa ensete</name>
    <dbReference type="NCBI Taxonomy" id="4639"/>
    <lineage>
        <taxon>Eukaryota</taxon>
        <taxon>Viridiplantae</taxon>
        <taxon>Streptophyta</taxon>
        <taxon>Embryophyta</taxon>
        <taxon>Tracheophyta</taxon>
        <taxon>Spermatophyta</taxon>
        <taxon>Magnoliopsida</taxon>
        <taxon>Liliopsida</taxon>
        <taxon>Zingiberales</taxon>
        <taxon>Musaceae</taxon>
        <taxon>Ensete</taxon>
    </lineage>
</organism>
<dbReference type="CDD" id="cd02674">
    <property type="entry name" value="Peptidase_C19R"/>
    <property type="match status" value="1"/>
</dbReference>
<gene>
    <name evidence="5" type="ORF">OPV22_006325</name>
</gene>
<dbReference type="Gene3D" id="3.10.20.90">
    <property type="entry name" value="Phosphatidylinositol 3-kinase Catalytic Subunit, Chain A, domain 1"/>
    <property type="match status" value="1"/>
</dbReference>
<evidence type="ECO:0000313" key="5">
    <source>
        <dbReference type="EMBL" id="KAJ8505439.1"/>
    </source>
</evidence>
<dbReference type="PANTHER" id="PTHR21646">
    <property type="entry name" value="UBIQUITIN CARBOXYL-TERMINAL HYDROLASE"/>
    <property type="match status" value="1"/>
</dbReference>
<dbReference type="SUPFAM" id="SSF143791">
    <property type="entry name" value="DUSP-like"/>
    <property type="match status" value="1"/>
</dbReference>
<accession>A0AAV8RPF9</accession>